<sequence length="306" mass="35275">MALANTEPTKDVQVVGIGATKTGYVIRFRDAQLAETTQENSAWLEELRNDIKLVKPRFDREKKEGIAKITEENDLAEKGFKIEDIVWLKKKDRPLERLASIGVWFNTLEKFGHLAWLCKEQVKCSHCSSQHEQRYYPPGIRLRILEMPNTSEPKRIPIMTTTLHLLQLNIWKSRAGMEALINDHQSQSLDLLLIQELSITTYCTHVNHSAWQLYQSTYPNTESTRFRSLLYVNKRILTSSHQQIHCNHPDLVAIKIWTAAIQFLVFSVYIPLLDVHEAANITAAESALEEIKTTIEQHTRETDKTT</sequence>
<dbReference type="Gene3D" id="3.60.10.10">
    <property type="entry name" value="Endonuclease/exonuclease/phosphatase"/>
    <property type="match status" value="1"/>
</dbReference>
<dbReference type="AlphaFoldDB" id="B8MUY7"/>
<dbReference type="InParanoid" id="B8MUY7"/>
<keyword evidence="2" id="KW-1185">Reference proteome</keyword>
<dbReference type="VEuPathDB" id="FungiDB:TSTA_110080"/>
<evidence type="ECO:0000313" key="2">
    <source>
        <dbReference type="Proteomes" id="UP000001745"/>
    </source>
</evidence>
<dbReference type="EMBL" id="EQ962661">
    <property type="protein sequence ID" value="EED11828.1"/>
    <property type="molecule type" value="Genomic_DNA"/>
</dbReference>
<gene>
    <name evidence="1" type="ORF">TSTA_110080</name>
</gene>
<dbReference type="Proteomes" id="UP000001745">
    <property type="component" value="Unassembled WGS sequence"/>
</dbReference>
<dbReference type="STRING" id="441959.B8MUY7"/>
<dbReference type="InterPro" id="IPR036691">
    <property type="entry name" value="Endo/exonu/phosph_ase_sf"/>
</dbReference>
<accession>B8MUY7</accession>
<dbReference type="SUPFAM" id="SSF56219">
    <property type="entry name" value="DNase I-like"/>
    <property type="match status" value="1"/>
</dbReference>
<dbReference type="GeneID" id="8107240"/>
<evidence type="ECO:0000313" key="1">
    <source>
        <dbReference type="EMBL" id="EED11828.1"/>
    </source>
</evidence>
<dbReference type="RefSeq" id="XP_002488584.1">
    <property type="nucleotide sequence ID" value="XM_002488539.1"/>
</dbReference>
<protein>
    <recommendedName>
        <fullName evidence="3">Endonuclease/exonuclease/phosphatase domain-containing protein</fullName>
    </recommendedName>
</protein>
<proteinExistence type="predicted"/>
<evidence type="ECO:0008006" key="3">
    <source>
        <dbReference type="Google" id="ProtNLM"/>
    </source>
</evidence>
<dbReference type="PhylomeDB" id="B8MUY7"/>
<reference evidence="2" key="1">
    <citation type="journal article" date="2015" name="Genome Announc.">
        <title>Genome sequence of the AIDS-associated pathogen Penicillium marneffei (ATCC18224) and its near taxonomic relative Talaromyces stipitatus (ATCC10500).</title>
        <authorList>
            <person name="Nierman W.C."/>
            <person name="Fedorova-Abrams N.D."/>
            <person name="Andrianopoulos A."/>
        </authorList>
    </citation>
    <scope>NUCLEOTIDE SEQUENCE [LARGE SCALE GENOMIC DNA]</scope>
    <source>
        <strain evidence="2">ATCC 10500 / CBS 375.48 / QM 6759 / NRRL 1006</strain>
    </source>
</reference>
<dbReference type="OrthoDB" id="4362013at2759"/>
<dbReference type="eggNOG" id="KOG1075">
    <property type="taxonomic scope" value="Eukaryota"/>
</dbReference>
<organism evidence="1 2">
    <name type="scientific">Talaromyces stipitatus (strain ATCC 10500 / CBS 375.48 / QM 6759 / NRRL 1006)</name>
    <name type="common">Penicillium stipitatum</name>
    <dbReference type="NCBI Taxonomy" id="441959"/>
    <lineage>
        <taxon>Eukaryota</taxon>
        <taxon>Fungi</taxon>
        <taxon>Dikarya</taxon>
        <taxon>Ascomycota</taxon>
        <taxon>Pezizomycotina</taxon>
        <taxon>Eurotiomycetes</taxon>
        <taxon>Eurotiomycetidae</taxon>
        <taxon>Eurotiales</taxon>
        <taxon>Trichocomaceae</taxon>
        <taxon>Talaromyces</taxon>
        <taxon>Talaromyces sect. Talaromyces</taxon>
    </lineage>
</organism>
<name>B8MUY7_TALSN</name>
<dbReference type="HOGENOM" id="CLU_909669_0_0_1"/>